<keyword evidence="1" id="KW-0732">Signal</keyword>
<reference evidence="2 3" key="1">
    <citation type="journal article" date="2019" name="Int. J. Syst. Evol. Microbiol.">
        <title>The Global Catalogue of Microorganisms (GCM) 10K type strain sequencing project: providing services to taxonomists for standard genome sequencing and annotation.</title>
        <authorList>
            <consortium name="The Broad Institute Genomics Platform"/>
            <consortium name="The Broad Institute Genome Sequencing Center for Infectious Disease"/>
            <person name="Wu L."/>
            <person name="Ma J."/>
        </authorList>
    </citation>
    <scope>NUCLEOTIDE SEQUENCE [LARGE SCALE GENOMIC DNA]</scope>
    <source>
        <strain evidence="2 3">JCM 14603</strain>
    </source>
</reference>
<evidence type="ECO:0000256" key="1">
    <source>
        <dbReference type="SAM" id="SignalP"/>
    </source>
</evidence>
<name>A0ABN1HSF7_9SPHN</name>
<protein>
    <submittedName>
        <fullName evidence="2">Uncharacterized protein</fullName>
    </submittedName>
</protein>
<evidence type="ECO:0000313" key="3">
    <source>
        <dbReference type="Proteomes" id="UP001500238"/>
    </source>
</evidence>
<accession>A0ABN1HSF7</accession>
<feature type="signal peptide" evidence="1">
    <location>
        <begin position="1"/>
        <end position="21"/>
    </location>
</feature>
<feature type="chain" id="PRO_5047199522" evidence="1">
    <location>
        <begin position="22"/>
        <end position="174"/>
    </location>
</feature>
<proteinExistence type="predicted"/>
<sequence length="174" mass="18399">MTKIPSSIALMMLCATSSLGAAPPQGAVERSQHPGDALRARLGVVLPATDTMIIIHGVAQHHTRTEWSIVASRSKDGQWTVERAGEEGPGLLAIEPHPLSASKTILTPDKGKALDRLLGDRQAYLEKVSGGDLSIGGYASTMEIVTSGRTRRVDWTGRLVGKLGQIVDLVTSPG</sequence>
<gene>
    <name evidence="2" type="ORF">GCM10009102_13340</name>
</gene>
<comment type="caution">
    <text evidence="2">The sequence shown here is derived from an EMBL/GenBank/DDBJ whole genome shotgun (WGS) entry which is preliminary data.</text>
</comment>
<organism evidence="2 3">
    <name type="scientific">Sphingomonas insulae</name>
    <dbReference type="NCBI Taxonomy" id="424800"/>
    <lineage>
        <taxon>Bacteria</taxon>
        <taxon>Pseudomonadati</taxon>
        <taxon>Pseudomonadota</taxon>
        <taxon>Alphaproteobacteria</taxon>
        <taxon>Sphingomonadales</taxon>
        <taxon>Sphingomonadaceae</taxon>
        <taxon>Sphingomonas</taxon>
    </lineage>
</organism>
<evidence type="ECO:0000313" key="2">
    <source>
        <dbReference type="EMBL" id="GAA0665054.1"/>
    </source>
</evidence>
<dbReference type="RefSeq" id="WP_163958949.1">
    <property type="nucleotide sequence ID" value="NZ_BAAAES010000007.1"/>
</dbReference>
<dbReference type="Proteomes" id="UP001500238">
    <property type="component" value="Unassembled WGS sequence"/>
</dbReference>
<keyword evidence="3" id="KW-1185">Reference proteome</keyword>
<dbReference type="EMBL" id="BAAAES010000007">
    <property type="protein sequence ID" value="GAA0665054.1"/>
    <property type="molecule type" value="Genomic_DNA"/>
</dbReference>